<evidence type="ECO:0000313" key="2">
    <source>
        <dbReference type="Proteomes" id="UP000765509"/>
    </source>
</evidence>
<dbReference type="Proteomes" id="UP000765509">
    <property type="component" value="Unassembled WGS sequence"/>
</dbReference>
<dbReference type="AlphaFoldDB" id="A0A9Q3C8Z1"/>
<dbReference type="EMBL" id="AVOT02005351">
    <property type="protein sequence ID" value="MBW0478850.1"/>
    <property type="molecule type" value="Genomic_DNA"/>
</dbReference>
<keyword evidence="2" id="KW-1185">Reference proteome</keyword>
<gene>
    <name evidence="1" type="ORF">O181_018565</name>
</gene>
<name>A0A9Q3C8Z1_9BASI</name>
<comment type="caution">
    <text evidence="1">The sequence shown here is derived from an EMBL/GenBank/DDBJ whole genome shotgun (WGS) entry which is preliminary data.</text>
</comment>
<evidence type="ECO:0000313" key="1">
    <source>
        <dbReference type="EMBL" id="MBW0478850.1"/>
    </source>
</evidence>
<organism evidence="1 2">
    <name type="scientific">Austropuccinia psidii MF-1</name>
    <dbReference type="NCBI Taxonomy" id="1389203"/>
    <lineage>
        <taxon>Eukaryota</taxon>
        <taxon>Fungi</taxon>
        <taxon>Dikarya</taxon>
        <taxon>Basidiomycota</taxon>
        <taxon>Pucciniomycotina</taxon>
        <taxon>Pucciniomycetes</taxon>
        <taxon>Pucciniales</taxon>
        <taxon>Sphaerophragmiaceae</taxon>
        <taxon>Austropuccinia</taxon>
    </lineage>
</organism>
<reference evidence="1" key="1">
    <citation type="submission" date="2021-03" db="EMBL/GenBank/DDBJ databases">
        <title>Draft genome sequence of rust myrtle Austropuccinia psidii MF-1, a brazilian biotype.</title>
        <authorList>
            <person name="Quecine M.C."/>
            <person name="Pachon D.M.R."/>
            <person name="Bonatelli M.L."/>
            <person name="Correr F.H."/>
            <person name="Franceschini L.M."/>
            <person name="Leite T.F."/>
            <person name="Margarido G.R.A."/>
            <person name="Almeida C.A."/>
            <person name="Ferrarezi J.A."/>
            <person name="Labate C.A."/>
        </authorList>
    </citation>
    <scope>NUCLEOTIDE SEQUENCE</scope>
    <source>
        <strain evidence="1">MF-1</strain>
    </source>
</reference>
<proteinExistence type="predicted"/>
<sequence length="129" mass="14262">MSMSLKAKTLINTIQNLWLITPYGASQKFGILILHFPLPCLLSNMILSLHFLLIISAILPGVNSHAAFSSSPQMTCLLLPKEWLPRHSHIPSLCFCTTAYHAYATEPPSHALNLPSLCSHNDLLFISPI</sequence>
<protein>
    <submittedName>
        <fullName evidence="1">Uncharacterized protein</fullName>
    </submittedName>
</protein>
<accession>A0A9Q3C8Z1</accession>